<sequence>FTLSLSGVPFTVTRPVTRRFLPARQSRSDVLPAPEGPINTTSSPERAAPLTSARIVFS</sequence>
<evidence type="ECO:0000313" key="3">
    <source>
        <dbReference type="Proteomes" id="UP000002640"/>
    </source>
</evidence>
<dbReference type="RefSeq" id="XP_009526085.1">
    <property type="nucleotide sequence ID" value="XM_009527790.1"/>
</dbReference>
<feature type="non-terminal residue" evidence="2">
    <location>
        <position position="58"/>
    </location>
</feature>
<dbReference type="EMBL" id="JH159154">
    <property type="protein sequence ID" value="EGZ17027.1"/>
    <property type="molecule type" value="Genomic_DNA"/>
</dbReference>
<feature type="region of interest" description="Disordered" evidence="1">
    <location>
        <begin position="23"/>
        <end position="47"/>
    </location>
</feature>
<evidence type="ECO:0000313" key="2">
    <source>
        <dbReference type="EMBL" id="EGZ17027.1"/>
    </source>
</evidence>
<dbReference type="KEGG" id="psoj:PHYSODRAFT_450773"/>
<keyword evidence="3" id="KW-1185">Reference proteome</keyword>
<reference evidence="2 3" key="1">
    <citation type="journal article" date="2006" name="Science">
        <title>Phytophthora genome sequences uncover evolutionary origins and mechanisms of pathogenesis.</title>
        <authorList>
            <person name="Tyler B.M."/>
            <person name="Tripathy S."/>
            <person name="Zhang X."/>
            <person name="Dehal P."/>
            <person name="Jiang R.H."/>
            <person name="Aerts A."/>
            <person name="Arredondo F.D."/>
            <person name="Baxter L."/>
            <person name="Bensasson D."/>
            <person name="Beynon J.L."/>
            <person name="Chapman J."/>
            <person name="Damasceno C.M."/>
            <person name="Dorrance A.E."/>
            <person name="Dou D."/>
            <person name="Dickerman A.W."/>
            <person name="Dubchak I.L."/>
            <person name="Garbelotto M."/>
            <person name="Gijzen M."/>
            <person name="Gordon S.G."/>
            <person name="Govers F."/>
            <person name="Grunwald N.J."/>
            <person name="Huang W."/>
            <person name="Ivors K.L."/>
            <person name="Jones R.W."/>
            <person name="Kamoun S."/>
            <person name="Krampis K."/>
            <person name="Lamour K.H."/>
            <person name="Lee M.K."/>
            <person name="McDonald W.H."/>
            <person name="Medina M."/>
            <person name="Meijer H.J."/>
            <person name="Nordberg E.K."/>
            <person name="Maclean D.J."/>
            <person name="Ospina-Giraldo M.D."/>
            <person name="Morris P.F."/>
            <person name="Phuntumart V."/>
            <person name="Putnam N.H."/>
            <person name="Rash S."/>
            <person name="Rose J.K."/>
            <person name="Sakihama Y."/>
            <person name="Salamov A.A."/>
            <person name="Savidor A."/>
            <person name="Scheuring C.F."/>
            <person name="Smith B.M."/>
            <person name="Sobral B.W."/>
            <person name="Terry A."/>
            <person name="Torto-Alalibo T.A."/>
            <person name="Win J."/>
            <person name="Xu Z."/>
            <person name="Zhang H."/>
            <person name="Grigoriev I.V."/>
            <person name="Rokhsar D.S."/>
            <person name="Boore J.L."/>
        </authorList>
    </citation>
    <scope>NUCLEOTIDE SEQUENCE [LARGE SCALE GENOMIC DNA]</scope>
    <source>
        <strain evidence="2 3">P6497</strain>
    </source>
</reference>
<proteinExistence type="predicted"/>
<protein>
    <submittedName>
        <fullName evidence="2">Uncharacterized protein</fullName>
    </submittedName>
</protein>
<dbReference type="Proteomes" id="UP000002640">
    <property type="component" value="Unassembled WGS sequence"/>
</dbReference>
<dbReference type="GeneID" id="20652935"/>
<gene>
    <name evidence="2" type="ORF">PHYSODRAFT_450773</name>
</gene>
<name>G4ZFD8_PHYSP</name>
<accession>G4ZFD8</accession>
<dbReference type="InParanoid" id="G4ZFD8"/>
<dbReference type="AlphaFoldDB" id="G4ZFD8"/>
<organism evidence="2 3">
    <name type="scientific">Phytophthora sojae (strain P6497)</name>
    <name type="common">Soybean stem and root rot agent</name>
    <name type="synonym">Phytophthora megasperma f. sp. glycines</name>
    <dbReference type="NCBI Taxonomy" id="1094619"/>
    <lineage>
        <taxon>Eukaryota</taxon>
        <taxon>Sar</taxon>
        <taxon>Stramenopiles</taxon>
        <taxon>Oomycota</taxon>
        <taxon>Peronosporomycetes</taxon>
        <taxon>Peronosporales</taxon>
        <taxon>Peronosporaceae</taxon>
        <taxon>Phytophthora</taxon>
    </lineage>
</organism>
<feature type="non-terminal residue" evidence="2">
    <location>
        <position position="1"/>
    </location>
</feature>
<evidence type="ECO:0000256" key="1">
    <source>
        <dbReference type="SAM" id="MobiDB-lite"/>
    </source>
</evidence>